<keyword evidence="3" id="KW-1185">Reference proteome</keyword>
<protein>
    <submittedName>
        <fullName evidence="2">Uncharacterized protein</fullName>
    </submittedName>
</protein>
<feature type="region of interest" description="Disordered" evidence="1">
    <location>
        <begin position="36"/>
        <end position="65"/>
    </location>
</feature>
<name>A0ABZ0TD93_9SPHI</name>
<dbReference type="Proteomes" id="UP001324380">
    <property type="component" value="Chromosome"/>
</dbReference>
<evidence type="ECO:0000313" key="3">
    <source>
        <dbReference type="Proteomes" id="UP001324380"/>
    </source>
</evidence>
<dbReference type="RefSeq" id="WP_321560098.1">
    <property type="nucleotide sequence ID" value="NZ_CP139558.1"/>
</dbReference>
<organism evidence="2 3">
    <name type="scientific">Mucilaginibacter sabulilitoris</name>
    <dbReference type="NCBI Taxonomy" id="1173583"/>
    <lineage>
        <taxon>Bacteria</taxon>
        <taxon>Pseudomonadati</taxon>
        <taxon>Bacteroidota</taxon>
        <taxon>Sphingobacteriia</taxon>
        <taxon>Sphingobacteriales</taxon>
        <taxon>Sphingobacteriaceae</taxon>
        <taxon>Mucilaginibacter</taxon>
    </lineage>
</organism>
<dbReference type="EMBL" id="CP139558">
    <property type="protein sequence ID" value="WPU90927.1"/>
    <property type="molecule type" value="Genomic_DNA"/>
</dbReference>
<reference evidence="2 3" key="1">
    <citation type="submission" date="2023-11" db="EMBL/GenBank/DDBJ databases">
        <title>Analysis of the Genomes of Mucilaginibacter gossypii cycad 4 and M. sabulilitoris SNA2: microbes with the potential for plant growth promotion.</title>
        <authorList>
            <person name="Hirsch A.M."/>
            <person name="Humm E."/>
            <person name="Rubbi M."/>
            <person name="Del Vecchio G."/>
            <person name="Ha S.M."/>
            <person name="Pellegrini M."/>
            <person name="Gunsalus R.P."/>
        </authorList>
    </citation>
    <scope>NUCLEOTIDE SEQUENCE [LARGE SCALE GENOMIC DNA]</scope>
    <source>
        <strain evidence="2 3">SNA2</strain>
    </source>
</reference>
<gene>
    <name evidence="2" type="ORF">SNE25_16530</name>
</gene>
<proteinExistence type="predicted"/>
<evidence type="ECO:0000313" key="2">
    <source>
        <dbReference type="EMBL" id="WPU90927.1"/>
    </source>
</evidence>
<sequence>MTESDQFYSWINTDSQKLIKRQNTTTMMNFLFGVHADPNNKEKEQLSEEALNDFHPNEESSSEGDEYMDDALRMVEQPFHKNGDNT</sequence>
<evidence type="ECO:0000256" key="1">
    <source>
        <dbReference type="SAM" id="MobiDB-lite"/>
    </source>
</evidence>
<accession>A0ABZ0TD93</accession>